<dbReference type="Proteomes" id="UP000092460">
    <property type="component" value="Unassembled WGS sequence"/>
</dbReference>
<dbReference type="VEuPathDB" id="VectorBase:GPPI024502"/>
<name>A0A1B0BB56_9MUSC</name>
<protein>
    <submittedName>
        <fullName evidence="2">Uncharacterized protein</fullName>
    </submittedName>
</protein>
<keyword evidence="1" id="KW-1133">Transmembrane helix</keyword>
<dbReference type="EMBL" id="JXJN01011303">
    <property type="status" value="NOT_ANNOTATED_CDS"/>
    <property type="molecule type" value="Genomic_DNA"/>
</dbReference>
<reference evidence="2" key="2">
    <citation type="submission" date="2020-05" db="UniProtKB">
        <authorList>
            <consortium name="EnsemblMetazoa"/>
        </authorList>
    </citation>
    <scope>IDENTIFICATION</scope>
    <source>
        <strain evidence="2">IAEA</strain>
    </source>
</reference>
<proteinExistence type="predicted"/>
<evidence type="ECO:0000313" key="3">
    <source>
        <dbReference type="Proteomes" id="UP000092460"/>
    </source>
</evidence>
<evidence type="ECO:0000256" key="1">
    <source>
        <dbReference type="SAM" id="Phobius"/>
    </source>
</evidence>
<feature type="transmembrane region" description="Helical" evidence="1">
    <location>
        <begin position="119"/>
        <end position="140"/>
    </location>
</feature>
<dbReference type="EnsemblMetazoa" id="GPPI024502-RA">
    <property type="protein sequence ID" value="GPPI024502-PA"/>
    <property type="gene ID" value="GPPI024502"/>
</dbReference>
<evidence type="ECO:0000313" key="2">
    <source>
        <dbReference type="EnsemblMetazoa" id="GPPI024502-PA"/>
    </source>
</evidence>
<keyword evidence="1" id="KW-0812">Transmembrane</keyword>
<accession>A0A1B0BB56</accession>
<keyword evidence="1" id="KW-0472">Membrane</keyword>
<keyword evidence="3" id="KW-1185">Reference proteome</keyword>
<reference evidence="3" key="1">
    <citation type="submission" date="2015-01" db="EMBL/GenBank/DDBJ databases">
        <authorList>
            <person name="Aksoy S."/>
            <person name="Warren W."/>
            <person name="Wilson R.K."/>
        </authorList>
    </citation>
    <scope>NUCLEOTIDE SEQUENCE [LARGE SCALE GENOMIC DNA]</scope>
    <source>
        <strain evidence="3">IAEA</strain>
    </source>
</reference>
<organism evidence="2 3">
    <name type="scientific">Glossina palpalis gambiensis</name>
    <dbReference type="NCBI Taxonomy" id="67801"/>
    <lineage>
        <taxon>Eukaryota</taxon>
        <taxon>Metazoa</taxon>
        <taxon>Ecdysozoa</taxon>
        <taxon>Arthropoda</taxon>
        <taxon>Hexapoda</taxon>
        <taxon>Insecta</taxon>
        <taxon>Pterygota</taxon>
        <taxon>Neoptera</taxon>
        <taxon>Endopterygota</taxon>
        <taxon>Diptera</taxon>
        <taxon>Brachycera</taxon>
        <taxon>Muscomorpha</taxon>
        <taxon>Hippoboscoidea</taxon>
        <taxon>Glossinidae</taxon>
        <taxon>Glossina</taxon>
    </lineage>
</organism>
<dbReference type="AlphaFoldDB" id="A0A1B0BB56"/>
<sequence length="181" mass="20748">MNSELKAYYPPFRLWNCVSIQQTSMNNFIVIHKKKRNQDNSTCVMPRHVNFNSKWTYYNLRVFVCGLTPIMHMSCQQNNNNCNCLVVTVVAVDRTVAPIVVNQPAWRIWRRVSKIRCKAYIVIVDIIAAAFILAGIPWAWPGIVVNCLKLGAHEAGIAINGRDFTFQSALRLEFLETFKAK</sequence>